<keyword evidence="3" id="KW-0285">Flavoprotein</keyword>
<dbReference type="Proteomes" id="UP000054226">
    <property type="component" value="Unassembled WGS sequence"/>
</dbReference>
<organism evidence="6 7">
    <name type="scientific">Amycolatopsis decaplanina DSM 44594</name>
    <dbReference type="NCBI Taxonomy" id="1284240"/>
    <lineage>
        <taxon>Bacteria</taxon>
        <taxon>Bacillati</taxon>
        <taxon>Actinomycetota</taxon>
        <taxon>Actinomycetes</taxon>
        <taxon>Pseudonocardiales</taxon>
        <taxon>Pseudonocardiaceae</taxon>
        <taxon>Amycolatopsis</taxon>
    </lineage>
</organism>
<evidence type="ECO:0000313" key="6">
    <source>
        <dbReference type="EMBL" id="EME65204.1"/>
    </source>
</evidence>
<evidence type="ECO:0000256" key="1">
    <source>
        <dbReference type="ARBA" id="ARBA00001974"/>
    </source>
</evidence>
<protein>
    <submittedName>
        <fullName evidence="6">NRPS protein</fullName>
    </submittedName>
</protein>
<sequence length="861" mass="93055">MRTGLSNAQEELRTRLATAFAPSGEDDLWSGCARHGVLGLTLDASRGGLGLGETEAVLAAEELGFAIRDTAVAEHIMTAEILAEQQNTVTDGLIGDAVAGRRRLRLDLPAVPSGRAERPSWWLRLSAHLLGLSRRALRLAAARARERKQFGGPISRFQGVSLPLAARSVTIDGLRLRLYQLAGEADRGVADAREIALFARSVRGHAYDAVVQAVHVFGASGLTDPQPVSACHQRMLDTGTRLLADVDAVRDMPPPAATPYRRTALERRIPASWRRGAQAPLECERVHDLVGAAAAEHGDRDAVTMAGEPGVTYAELESRANRLARLLREHGAGPGSLVAICLPRCVDLVVALLGVLKSGAAYLPLDPEYPEERLAFMLTDSRAGIVLTQDWFTEWLPESEATVLRLDTEPAVREGPDDPPAERATAGDLAYVIYTSGSTGEPKGVEIEHRGLVNRLAWDTRAFPLGPGDSVLQHTSLSFDIAEMEIFGALVNGARVVLAPLGSERDTATLARTIVDERITAVPLVPSLLDVLLEERPGLKEATGLRYLFSGGEALSPELCRRVFDTVPWAELHNFYGPSEASVDVTSWHCTPENVGDGVPIGVPLDNVTVYLVDDTGMPVPRGAAGELLVGGAGLARGYRFRPGLTADRFLPDPFSPDPAARVYRSGDLARYRDDGAIEFLGRVDEQVKIRGFRIEPGEVETALENLDAVRQAVVKPVENIRLDAFVTFFGDRSDTGDLLAELRTRLPEHLVPSRIEVLDTFPLMPNGKIDRSALTRDVDGAEEQHDEEGPRGAVRRLMADVLNQGSVDPGADFFDLGGTSLQAARFVARVRNSTSLEISLGQFIQDPTCDGILARTRSEA</sequence>
<dbReference type="Gene3D" id="1.20.140.10">
    <property type="entry name" value="Butyryl-CoA Dehydrogenase, subunit A, domain 3"/>
    <property type="match status" value="1"/>
</dbReference>
<dbReference type="Gene3D" id="2.30.38.10">
    <property type="entry name" value="Luciferase, Domain 3"/>
    <property type="match status" value="1"/>
</dbReference>
<dbReference type="GO" id="GO:0050660">
    <property type="term" value="F:flavin adenine dinucleotide binding"/>
    <property type="evidence" value="ECO:0007669"/>
    <property type="project" value="InterPro"/>
</dbReference>
<dbReference type="InterPro" id="IPR036250">
    <property type="entry name" value="AcylCo_DH-like_C"/>
</dbReference>
<proteinExistence type="inferred from homology"/>
<dbReference type="NCBIfam" id="TIGR01733">
    <property type="entry name" value="AA-adenyl-dom"/>
    <property type="match status" value="1"/>
</dbReference>
<name>M2ZXZ1_9PSEU</name>
<dbReference type="Gene3D" id="1.10.540.10">
    <property type="entry name" value="Acyl-CoA dehydrogenase/oxidase, N-terminal domain"/>
    <property type="match status" value="1"/>
</dbReference>
<dbReference type="OrthoDB" id="3243414at2"/>
<dbReference type="GO" id="GO:0005737">
    <property type="term" value="C:cytoplasm"/>
    <property type="evidence" value="ECO:0007669"/>
    <property type="project" value="TreeGrafter"/>
</dbReference>
<dbReference type="RefSeq" id="WP_007028159.1">
    <property type="nucleotide sequence ID" value="NZ_AOHO01000014.1"/>
</dbReference>
<dbReference type="GO" id="GO:0043041">
    <property type="term" value="P:amino acid activation for nonribosomal peptide biosynthetic process"/>
    <property type="evidence" value="ECO:0007669"/>
    <property type="project" value="TreeGrafter"/>
</dbReference>
<dbReference type="GO" id="GO:0016627">
    <property type="term" value="F:oxidoreductase activity, acting on the CH-CH group of donors"/>
    <property type="evidence" value="ECO:0007669"/>
    <property type="project" value="InterPro"/>
</dbReference>
<dbReference type="GO" id="GO:0031177">
    <property type="term" value="F:phosphopantetheine binding"/>
    <property type="evidence" value="ECO:0007669"/>
    <property type="project" value="TreeGrafter"/>
</dbReference>
<dbReference type="CDD" id="cd05930">
    <property type="entry name" value="A_NRPS"/>
    <property type="match status" value="1"/>
</dbReference>
<dbReference type="PANTHER" id="PTHR45527">
    <property type="entry name" value="NONRIBOSOMAL PEPTIDE SYNTHETASE"/>
    <property type="match status" value="1"/>
</dbReference>
<dbReference type="InterPro" id="IPR009075">
    <property type="entry name" value="AcylCo_DH/oxidase_C"/>
</dbReference>
<dbReference type="InterPro" id="IPR009100">
    <property type="entry name" value="AcylCoA_DH/oxidase_NM_dom_sf"/>
</dbReference>
<keyword evidence="4" id="KW-0274">FAD</keyword>
<dbReference type="GO" id="GO:0044550">
    <property type="term" value="P:secondary metabolite biosynthetic process"/>
    <property type="evidence" value="ECO:0007669"/>
    <property type="project" value="TreeGrafter"/>
</dbReference>
<evidence type="ECO:0000256" key="3">
    <source>
        <dbReference type="ARBA" id="ARBA00022630"/>
    </source>
</evidence>
<dbReference type="InterPro" id="IPR000873">
    <property type="entry name" value="AMP-dep_synth/lig_dom"/>
</dbReference>
<comment type="cofactor">
    <cofactor evidence="1">
        <name>FAD</name>
        <dbReference type="ChEBI" id="CHEBI:57692"/>
    </cofactor>
</comment>
<dbReference type="SUPFAM" id="SSF56645">
    <property type="entry name" value="Acyl-CoA dehydrogenase NM domain-like"/>
    <property type="match status" value="1"/>
</dbReference>
<dbReference type="PATRIC" id="fig|1284240.4.peg.209"/>
<keyword evidence="7" id="KW-1185">Reference proteome</keyword>
<dbReference type="Gene3D" id="1.10.1200.10">
    <property type="entry name" value="ACP-like"/>
    <property type="match status" value="1"/>
</dbReference>
<dbReference type="PANTHER" id="PTHR45527:SF1">
    <property type="entry name" value="FATTY ACID SYNTHASE"/>
    <property type="match status" value="1"/>
</dbReference>
<evidence type="ECO:0000313" key="7">
    <source>
        <dbReference type="Proteomes" id="UP000054226"/>
    </source>
</evidence>
<evidence type="ECO:0000259" key="5">
    <source>
        <dbReference type="PROSITE" id="PS50075"/>
    </source>
</evidence>
<feature type="domain" description="Carrier" evidence="5">
    <location>
        <begin position="786"/>
        <end position="861"/>
    </location>
</feature>
<dbReference type="SUPFAM" id="SSF56801">
    <property type="entry name" value="Acetyl-CoA synthetase-like"/>
    <property type="match status" value="1"/>
</dbReference>
<reference evidence="6 7" key="1">
    <citation type="journal article" date="2013" name="Genome Announc.">
        <title>Draft Genome Sequence of Amycolatopsis decaplanina Strain DSM 44594T.</title>
        <authorList>
            <person name="Kaur N."/>
            <person name="Kumar S."/>
            <person name="Bala M."/>
            <person name="Raghava G.P."/>
            <person name="Mayilraj S."/>
        </authorList>
    </citation>
    <scope>NUCLEOTIDE SEQUENCE [LARGE SCALE GENOMIC DNA]</scope>
    <source>
        <strain evidence="6 7">DSM 44594</strain>
    </source>
</reference>
<dbReference type="InterPro" id="IPR037069">
    <property type="entry name" value="AcylCoA_DH/ox_N_sf"/>
</dbReference>
<dbReference type="InterPro" id="IPR045851">
    <property type="entry name" value="AMP-bd_C_sf"/>
</dbReference>
<evidence type="ECO:0000256" key="2">
    <source>
        <dbReference type="ARBA" id="ARBA00009347"/>
    </source>
</evidence>
<dbReference type="Gene3D" id="3.40.50.980">
    <property type="match status" value="2"/>
</dbReference>
<dbReference type="Pfam" id="PF00550">
    <property type="entry name" value="PP-binding"/>
    <property type="match status" value="1"/>
</dbReference>
<comment type="caution">
    <text evidence="6">The sequence shown here is derived from an EMBL/GenBank/DDBJ whole genome shotgun (WGS) entry which is preliminary data.</text>
</comment>
<dbReference type="AlphaFoldDB" id="M2ZXZ1"/>
<dbReference type="SUPFAM" id="SSF47336">
    <property type="entry name" value="ACP-like"/>
    <property type="match status" value="1"/>
</dbReference>
<dbReference type="FunFam" id="3.40.50.12780:FF:000012">
    <property type="entry name" value="Non-ribosomal peptide synthetase"/>
    <property type="match status" value="1"/>
</dbReference>
<dbReference type="EMBL" id="AOHO01000014">
    <property type="protein sequence ID" value="EME65204.1"/>
    <property type="molecule type" value="Genomic_DNA"/>
</dbReference>
<evidence type="ECO:0000256" key="4">
    <source>
        <dbReference type="ARBA" id="ARBA00022827"/>
    </source>
</evidence>
<dbReference type="PROSITE" id="PS50075">
    <property type="entry name" value="CARRIER"/>
    <property type="match status" value="1"/>
</dbReference>
<dbReference type="FunFam" id="3.40.50.980:FF:000001">
    <property type="entry name" value="Non-ribosomal peptide synthetase"/>
    <property type="match status" value="1"/>
</dbReference>
<dbReference type="InterPro" id="IPR020845">
    <property type="entry name" value="AMP-binding_CS"/>
</dbReference>
<dbReference type="Pfam" id="PF00441">
    <property type="entry name" value="Acyl-CoA_dh_1"/>
    <property type="match status" value="1"/>
</dbReference>
<accession>M2ZXZ1</accession>
<dbReference type="Gene3D" id="3.30.300.30">
    <property type="match status" value="1"/>
</dbReference>
<dbReference type="InterPro" id="IPR036736">
    <property type="entry name" value="ACP-like_sf"/>
</dbReference>
<dbReference type="Pfam" id="PF00501">
    <property type="entry name" value="AMP-binding"/>
    <property type="match status" value="1"/>
</dbReference>
<dbReference type="InterPro" id="IPR010071">
    <property type="entry name" value="AA_adenyl_dom"/>
</dbReference>
<dbReference type="InterPro" id="IPR009081">
    <property type="entry name" value="PP-bd_ACP"/>
</dbReference>
<comment type="similarity">
    <text evidence="2">Belongs to the acyl-CoA dehydrogenase family.</text>
</comment>
<dbReference type="SUPFAM" id="SSF47203">
    <property type="entry name" value="Acyl-CoA dehydrogenase C-terminal domain-like"/>
    <property type="match status" value="1"/>
</dbReference>
<gene>
    <name evidence="6" type="ORF">H074_01052</name>
</gene>
<dbReference type="PROSITE" id="PS00455">
    <property type="entry name" value="AMP_BINDING"/>
    <property type="match status" value="1"/>
</dbReference>